<keyword evidence="7" id="KW-1185">Reference proteome</keyword>
<evidence type="ECO:0000256" key="2">
    <source>
        <dbReference type="ARBA" id="ARBA00022574"/>
    </source>
</evidence>
<dbReference type="AlphaFoldDB" id="A0A0L0VP36"/>
<evidence type="ECO:0000313" key="6">
    <source>
        <dbReference type="EMBL" id="KNF01043.1"/>
    </source>
</evidence>
<dbReference type="InterPro" id="IPR015943">
    <property type="entry name" value="WD40/YVTN_repeat-like_dom_sf"/>
</dbReference>
<evidence type="ECO:0000256" key="3">
    <source>
        <dbReference type="ARBA" id="ARBA00022737"/>
    </source>
</evidence>
<dbReference type="InterPro" id="IPR036322">
    <property type="entry name" value="WD40_repeat_dom_sf"/>
</dbReference>
<keyword evidence="3" id="KW-0677">Repeat</keyword>
<comment type="similarity">
    <text evidence="1">Belongs to the WD repeat mio family.</text>
</comment>
<feature type="compositionally biased region" description="Polar residues" evidence="4">
    <location>
        <begin position="342"/>
        <end position="353"/>
    </location>
</feature>
<organism evidence="6 7">
    <name type="scientific">Puccinia striiformis f. sp. tritici PST-78</name>
    <dbReference type="NCBI Taxonomy" id="1165861"/>
    <lineage>
        <taxon>Eukaryota</taxon>
        <taxon>Fungi</taxon>
        <taxon>Dikarya</taxon>
        <taxon>Basidiomycota</taxon>
        <taxon>Pucciniomycotina</taxon>
        <taxon>Pucciniomycetes</taxon>
        <taxon>Pucciniales</taxon>
        <taxon>Pucciniaceae</taxon>
        <taxon>Puccinia</taxon>
    </lineage>
</organism>
<dbReference type="EMBL" id="AJIL01000032">
    <property type="protein sequence ID" value="KNF01043.1"/>
    <property type="molecule type" value="Genomic_DNA"/>
</dbReference>
<dbReference type="PANTHER" id="PTHR16453">
    <property type="entry name" value="WD40 DOMAIN-CONTAINING PROTEIN MIO FAMILY MEMBER"/>
    <property type="match status" value="1"/>
</dbReference>
<dbReference type="SUPFAM" id="SSF50978">
    <property type="entry name" value="WD40 repeat-like"/>
    <property type="match status" value="1"/>
</dbReference>
<evidence type="ECO:0000256" key="1">
    <source>
        <dbReference type="ARBA" id="ARBA00009713"/>
    </source>
</evidence>
<keyword evidence="2" id="KW-0853">WD repeat</keyword>
<dbReference type="PANTHER" id="PTHR16453:SF9">
    <property type="entry name" value="GATOR COMPLEX PROTEIN MIOS"/>
    <property type="match status" value="1"/>
</dbReference>
<feature type="compositionally biased region" description="Low complexity" evidence="4">
    <location>
        <begin position="218"/>
        <end position="237"/>
    </location>
</feature>
<feature type="compositionally biased region" description="Polar residues" evidence="4">
    <location>
        <begin position="181"/>
        <end position="194"/>
    </location>
</feature>
<sequence length="1096" mass="121558">MALYDLRSPGFIKTNDHIPASSSASHIGGTSTPHHDFLSGVINPVSQWPVRSILGIKADPIVAHRFATWGDDRYVKLWDTRKMNECVLQFSVQEEDSDLSIRTPTNTKLKDSSKQHQIVSVTWSKTRKGLLATLSSDPTSTVRIWDIVDGNPAVQTNPSTTTTTGRNWNDGSLLNPFGNRNLPTSCSHSTSPASFPNIVSGGTSNPRKSSNIAPVRGPSPTTNTSSTTTTTAPTTNATREKGIKIPSYTIFKSHVSKPFCKPTQSIISAHIPSLSDGLSSTNSKSTELEYSFDLLSISKDNGNLEFIKSDSFDGEIAFGPRGQIVYSNGIKLRIEFDPPPQINNNNRLTSNDSRNLDSIPMSNQTTNTITGSIRSPMVNNQHGQLPCLDLHHKTDDSFQDLVELRLANKFGRHLIGCQPDRNQNTSAGPLVNDISLVMINRALNGYGPNSAKNEQLVPGDPVLVAFWEWITHSDKLSQQGTGLVNGYDFSFQGVLAVMKGFLPVDHHHHHQPFDLGSSPSMMRKNIHTPPESLGEFLKISKPKSSINHHNIDNNLNPNYVKQNSEYLKALRTFNHSQEIENFTISSDLSDQRQTALYLCGPDYNSSKLEQVLLKYESLGLYGKACAIALFSGNTQRAITCLQRSDDLQLRTLAPPLATHLNTQRNGQARDPIFDQVCRQLSDERTSEPYLRAIFAYCSTGDWHEVIDETGLPLKDRLAVGLRFLSDEEILNWLENTTRNSILSGDLEGILLTGLNHATTLSKNHIKKNYHDDSSSDQNKNKSGFVIEDCQDDHLQGLIGFKLLQTYINRTGDLQTAALATHLIVTPPNHTHHHHHQLRNQIVDRWVNSYRTLLDKSRLFHLRVQFDISRGQRSRQDLSVNTNNNNLLKRTSSSSSTTATGIILPDKHHLQQQGDFARPQLMLRCQHCLEIVSDGQNVLTQISTINNQRNLGLNAMSTHINTSLSSTPSSHLIIPGLIKTNTTPTINTSTTLTSNNNSSAKKNQTGSNLLHSKLTNRCRTCGKGLPKCSICLIPLTINDTRTPSIWAWCHRCRHVGHADHLQLWYSRGNFVCPVSGCDCLCWDPSTITSTITSCSSK</sequence>
<evidence type="ECO:0000259" key="5">
    <source>
        <dbReference type="Pfam" id="PF21719"/>
    </source>
</evidence>
<protein>
    <recommendedName>
        <fullName evidence="5">MIOS-like alpha-solenoid domain-containing protein</fullName>
    </recommendedName>
</protein>
<accession>A0A0L0VP36</accession>
<feature type="domain" description="MIOS-like alpha-solenoid" evidence="5">
    <location>
        <begin position="578"/>
        <end position="722"/>
    </location>
</feature>
<feature type="compositionally biased region" description="Polar residues" evidence="4">
    <location>
        <begin position="200"/>
        <end position="212"/>
    </location>
</feature>
<dbReference type="InterPro" id="IPR049092">
    <property type="entry name" value="MIOS_a-sol"/>
</dbReference>
<feature type="region of interest" description="Disordered" evidence="4">
    <location>
        <begin position="878"/>
        <end position="899"/>
    </location>
</feature>
<evidence type="ECO:0000256" key="4">
    <source>
        <dbReference type="SAM" id="MobiDB-lite"/>
    </source>
</evidence>
<gene>
    <name evidence="6" type="ORF">PSTG_05674</name>
</gene>
<name>A0A0L0VP36_9BASI</name>
<feature type="region of interest" description="Disordered" evidence="4">
    <location>
        <begin position="179"/>
        <end position="241"/>
    </location>
</feature>
<dbReference type="GO" id="GO:0005737">
    <property type="term" value="C:cytoplasm"/>
    <property type="evidence" value="ECO:0007669"/>
    <property type="project" value="TreeGrafter"/>
</dbReference>
<dbReference type="CDD" id="cd16691">
    <property type="entry name" value="mRING-H2-C3H3C2_Mio"/>
    <property type="match status" value="1"/>
</dbReference>
<dbReference type="Pfam" id="PF21719">
    <property type="entry name" value="MIOS_a-sol"/>
    <property type="match status" value="1"/>
</dbReference>
<feature type="region of interest" description="Disordered" evidence="4">
    <location>
        <begin position="337"/>
        <end position="360"/>
    </location>
</feature>
<dbReference type="Gene3D" id="2.130.10.10">
    <property type="entry name" value="YVTN repeat-like/Quinoprotein amine dehydrogenase"/>
    <property type="match status" value="1"/>
</dbReference>
<dbReference type="InterPro" id="IPR031488">
    <property type="entry name" value="Zn_ribbon_mio"/>
</dbReference>
<dbReference type="InterPro" id="IPR037593">
    <property type="entry name" value="MIOS/Sea4"/>
</dbReference>
<evidence type="ECO:0000313" key="7">
    <source>
        <dbReference type="Proteomes" id="UP000054564"/>
    </source>
</evidence>
<reference evidence="7" key="1">
    <citation type="submission" date="2014-03" db="EMBL/GenBank/DDBJ databases">
        <title>The Genome Sequence of Puccinia striiformis f. sp. tritici PST-78.</title>
        <authorList>
            <consortium name="The Broad Institute Genome Sequencing Platform"/>
            <person name="Cuomo C."/>
            <person name="Hulbert S."/>
            <person name="Chen X."/>
            <person name="Walker B."/>
            <person name="Young S.K."/>
            <person name="Zeng Q."/>
            <person name="Gargeya S."/>
            <person name="Fitzgerald M."/>
            <person name="Haas B."/>
            <person name="Abouelleil A."/>
            <person name="Alvarado L."/>
            <person name="Arachchi H.M."/>
            <person name="Berlin A.M."/>
            <person name="Chapman S.B."/>
            <person name="Goldberg J."/>
            <person name="Griggs A."/>
            <person name="Gujja S."/>
            <person name="Hansen M."/>
            <person name="Howarth C."/>
            <person name="Imamovic A."/>
            <person name="Larimer J."/>
            <person name="McCowan C."/>
            <person name="Montmayeur A."/>
            <person name="Murphy C."/>
            <person name="Neiman D."/>
            <person name="Pearson M."/>
            <person name="Priest M."/>
            <person name="Roberts A."/>
            <person name="Saif S."/>
            <person name="Shea T."/>
            <person name="Sisk P."/>
            <person name="Sykes S."/>
            <person name="Wortman J."/>
            <person name="Nusbaum C."/>
            <person name="Birren B."/>
        </authorList>
    </citation>
    <scope>NUCLEOTIDE SEQUENCE [LARGE SCALE GENOMIC DNA]</scope>
    <source>
        <strain evidence="7">race PST-78</strain>
    </source>
</reference>
<proteinExistence type="inferred from homology"/>
<dbReference type="GO" id="GO:1904263">
    <property type="term" value="P:positive regulation of TORC1 signaling"/>
    <property type="evidence" value="ECO:0007669"/>
    <property type="project" value="TreeGrafter"/>
</dbReference>
<dbReference type="Proteomes" id="UP000054564">
    <property type="component" value="Unassembled WGS sequence"/>
</dbReference>
<comment type="caution">
    <text evidence="6">The sequence shown here is derived from an EMBL/GenBank/DDBJ whole genome shotgun (WGS) entry which is preliminary data.</text>
</comment>